<reference evidence="1 2" key="1">
    <citation type="submission" date="2014-04" db="EMBL/GenBank/DDBJ databases">
        <authorList>
            <consortium name="DOE Joint Genome Institute"/>
            <person name="Kuo A."/>
            <person name="Kohler A."/>
            <person name="Nagy L.G."/>
            <person name="Floudas D."/>
            <person name="Copeland A."/>
            <person name="Barry K.W."/>
            <person name="Cichocki N."/>
            <person name="Veneault-Fourrey C."/>
            <person name="LaButti K."/>
            <person name="Lindquist E.A."/>
            <person name="Lipzen A."/>
            <person name="Lundell T."/>
            <person name="Morin E."/>
            <person name="Murat C."/>
            <person name="Sun H."/>
            <person name="Tunlid A."/>
            <person name="Henrissat B."/>
            <person name="Grigoriev I.V."/>
            <person name="Hibbett D.S."/>
            <person name="Martin F."/>
            <person name="Nordberg H.P."/>
            <person name="Cantor M.N."/>
            <person name="Hua S.X."/>
        </authorList>
    </citation>
    <scope>NUCLEOTIDE SEQUENCE [LARGE SCALE GENOMIC DNA]</scope>
    <source>
        <strain evidence="1 2">Foug A</strain>
    </source>
</reference>
<dbReference type="InParanoid" id="A0A0C2YJK8"/>
<keyword evidence="2" id="KW-1185">Reference proteome</keyword>
<feature type="non-terminal residue" evidence="1">
    <location>
        <position position="1"/>
    </location>
</feature>
<dbReference type="Proteomes" id="UP000053989">
    <property type="component" value="Unassembled WGS sequence"/>
</dbReference>
<dbReference type="AlphaFoldDB" id="A0A0C2YJK8"/>
<dbReference type="HOGENOM" id="CLU_006344_16_1_1"/>
<sequence length="108" mass="12298">IYHSTTATFVSPSDPCGVGCAFCETIKATQYWFCGAEHYDTVFMNTDDTCKGMQVMEVAWLVCLFSLPCTNSVSYSCALVHWFDYVMDKPDELTRMWMVKPSFLDDNT</sequence>
<reference evidence="2" key="2">
    <citation type="submission" date="2015-01" db="EMBL/GenBank/DDBJ databases">
        <title>Evolutionary Origins and Diversification of the Mycorrhizal Mutualists.</title>
        <authorList>
            <consortium name="DOE Joint Genome Institute"/>
            <consortium name="Mycorrhizal Genomics Consortium"/>
            <person name="Kohler A."/>
            <person name="Kuo A."/>
            <person name="Nagy L.G."/>
            <person name="Floudas D."/>
            <person name="Copeland A."/>
            <person name="Barry K.W."/>
            <person name="Cichocki N."/>
            <person name="Veneault-Fourrey C."/>
            <person name="LaButti K."/>
            <person name="Lindquist E.A."/>
            <person name="Lipzen A."/>
            <person name="Lundell T."/>
            <person name="Morin E."/>
            <person name="Murat C."/>
            <person name="Riley R."/>
            <person name="Ohm R."/>
            <person name="Sun H."/>
            <person name="Tunlid A."/>
            <person name="Henrissat B."/>
            <person name="Grigoriev I.V."/>
            <person name="Hibbett D.S."/>
            <person name="Martin F."/>
        </authorList>
    </citation>
    <scope>NUCLEOTIDE SEQUENCE [LARGE SCALE GENOMIC DNA]</scope>
    <source>
        <strain evidence="2">Foug A</strain>
    </source>
</reference>
<proteinExistence type="predicted"/>
<accession>A0A0C2YJK8</accession>
<dbReference type="STRING" id="1036808.A0A0C2YJK8"/>
<gene>
    <name evidence="1" type="ORF">SCLCIDRAFT_146610</name>
</gene>
<evidence type="ECO:0000313" key="2">
    <source>
        <dbReference type="Proteomes" id="UP000053989"/>
    </source>
</evidence>
<name>A0A0C2YJK8_9AGAM</name>
<protein>
    <submittedName>
        <fullName evidence="1">Uncharacterized protein</fullName>
    </submittedName>
</protein>
<dbReference type="EMBL" id="KN822938">
    <property type="protein sequence ID" value="KIM49953.1"/>
    <property type="molecule type" value="Genomic_DNA"/>
</dbReference>
<dbReference type="OrthoDB" id="3187773at2759"/>
<organism evidence="1 2">
    <name type="scientific">Scleroderma citrinum Foug A</name>
    <dbReference type="NCBI Taxonomy" id="1036808"/>
    <lineage>
        <taxon>Eukaryota</taxon>
        <taxon>Fungi</taxon>
        <taxon>Dikarya</taxon>
        <taxon>Basidiomycota</taxon>
        <taxon>Agaricomycotina</taxon>
        <taxon>Agaricomycetes</taxon>
        <taxon>Agaricomycetidae</taxon>
        <taxon>Boletales</taxon>
        <taxon>Sclerodermatineae</taxon>
        <taxon>Sclerodermataceae</taxon>
        <taxon>Scleroderma</taxon>
    </lineage>
</organism>
<evidence type="ECO:0000313" key="1">
    <source>
        <dbReference type="EMBL" id="KIM49953.1"/>
    </source>
</evidence>